<proteinExistence type="predicted"/>
<accession>A0A3P1CJB8</accession>
<organism evidence="1 2">
    <name type="scientific">Larkinella knui</name>
    <dbReference type="NCBI Taxonomy" id="2025310"/>
    <lineage>
        <taxon>Bacteria</taxon>
        <taxon>Pseudomonadati</taxon>
        <taxon>Bacteroidota</taxon>
        <taxon>Cytophagia</taxon>
        <taxon>Cytophagales</taxon>
        <taxon>Spirosomataceae</taxon>
        <taxon>Larkinella</taxon>
    </lineage>
</organism>
<name>A0A3P1CJB8_9BACT</name>
<keyword evidence="2" id="KW-1185">Reference proteome</keyword>
<sequence>MYHIKAHTLRFQLPSAWHEVTLAQALRILTEELTDREIICLLSGLDESAFRELPIPDLVEQLIPSLRFLTDIPEFDLLPIPKTVTLPDGRIIDVPGDVDLLTTGQRWDLTDELVNLETEEKPVNFITGALPLLGVCLASAITRKRYKDISQAEGLYPLLNDLPSTVALSLAAFFLRIWTAPPSTGKIRFRQVTTPTPKPLRRLPRIWNRTLRFMRLRA</sequence>
<comment type="caution">
    <text evidence="1">The sequence shown here is derived from an EMBL/GenBank/DDBJ whole genome shotgun (WGS) entry which is preliminary data.</text>
</comment>
<dbReference type="EMBL" id="RQJP01000003">
    <property type="protein sequence ID" value="RRB13451.1"/>
    <property type="molecule type" value="Genomic_DNA"/>
</dbReference>
<dbReference type="Proteomes" id="UP000274271">
    <property type="component" value="Unassembled WGS sequence"/>
</dbReference>
<evidence type="ECO:0000313" key="2">
    <source>
        <dbReference type="Proteomes" id="UP000274271"/>
    </source>
</evidence>
<dbReference type="AlphaFoldDB" id="A0A3P1CJB8"/>
<evidence type="ECO:0000313" key="1">
    <source>
        <dbReference type="EMBL" id="RRB13451.1"/>
    </source>
</evidence>
<gene>
    <name evidence="1" type="ORF">EHT87_14335</name>
</gene>
<protein>
    <submittedName>
        <fullName evidence="1">Uncharacterized protein</fullName>
    </submittedName>
</protein>
<reference evidence="1 2" key="1">
    <citation type="submission" date="2018-11" db="EMBL/GenBank/DDBJ databases">
        <authorList>
            <person name="Zhou Z."/>
            <person name="Wang G."/>
        </authorList>
    </citation>
    <scope>NUCLEOTIDE SEQUENCE [LARGE SCALE GENOMIC DNA]</scope>
    <source>
        <strain evidence="1 2">KCTC42998</strain>
    </source>
</reference>
<dbReference type="RefSeq" id="WP_124907349.1">
    <property type="nucleotide sequence ID" value="NZ_RQJP01000003.1"/>
</dbReference>